<sequence>MAQEIIDVDALPDEVTSDSSDIEYQGGLEYQGFRRTRTPAFMQAILDSEGVVFMGYDTRRKTQAPGPSTSAALAEAGVSSSTVSENREQTAVAITASRSAKKVTTIARPTKRKEPTKVAPKAAAKATASSGRALYRQVWVEVPTLSAEKHLEAPVPFSPGAIVVETEYIP</sequence>
<accession>A0A5C3NTU1</accession>
<dbReference type="InParanoid" id="A0A5C3NTU1"/>
<evidence type="ECO:0000313" key="2">
    <source>
        <dbReference type="Proteomes" id="UP000308197"/>
    </source>
</evidence>
<dbReference type="Proteomes" id="UP000308197">
    <property type="component" value="Unassembled WGS sequence"/>
</dbReference>
<reference evidence="1 2" key="1">
    <citation type="journal article" date="2019" name="Nat. Ecol. Evol.">
        <title>Megaphylogeny resolves global patterns of mushroom evolution.</title>
        <authorList>
            <person name="Varga T."/>
            <person name="Krizsan K."/>
            <person name="Foldi C."/>
            <person name="Dima B."/>
            <person name="Sanchez-Garcia M."/>
            <person name="Sanchez-Ramirez S."/>
            <person name="Szollosi G.J."/>
            <person name="Szarkandi J.G."/>
            <person name="Papp V."/>
            <person name="Albert L."/>
            <person name="Andreopoulos W."/>
            <person name="Angelini C."/>
            <person name="Antonin V."/>
            <person name="Barry K.W."/>
            <person name="Bougher N.L."/>
            <person name="Buchanan P."/>
            <person name="Buyck B."/>
            <person name="Bense V."/>
            <person name="Catcheside P."/>
            <person name="Chovatia M."/>
            <person name="Cooper J."/>
            <person name="Damon W."/>
            <person name="Desjardin D."/>
            <person name="Finy P."/>
            <person name="Geml J."/>
            <person name="Haridas S."/>
            <person name="Hughes K."/>
            <person name="Justo A."/>
            <person name="Karasinski D."/>
            <person name="Kautmanova I."/>
            <person name="Kiss B."/>
            <person name="Kocsube S."/>
            <person name="Kotiranta H."/>
            <person name="LaButti K.M."/>
            <person name="Lechner B.E."/>
            <person name="Liimatainen K."/>
            <person name="Lipzen A."/>
            <person name="Lukacs Z."/>
            <person name="Mihaltcheva S."/>
            <person name="Morgado L.N."/>
            <person name="Niskanen T."/>
            <person name="Noordeloos M.E."/>
            <person name="Ohm R.A."/>
            <person name="Ortiz-Santana B."/>
            <person name="Ovrebo C."/>
            <person name="Racz N."/>
            <person name="Riley R."/>
            <person name="Savchenko A."/>
            <person name="Shiryaev A."/>
            <person name="Soop K."/>
            <person name="Spirin V."/>
            <person name="Szebenyi C."/>
            <person name="Tomsovsky M."/>
            <person name="Tulloss R.E."/>
            <person name="Uehling J."/>
            <person name="Grigoriev I.V."/>
            <person name="Vagvolgyi C."/>
            <person name="Papp T."/>
            <person name="Martin F.M."/>
            <person name="Miettinen O."/>
            <person name="Hibbett D.S."/>
            <person name="Nagy L.G."/>
        </authorList>
    </citation>
    <scope>NUCLEOTIDE SEQUENCE [LARGE SCALE GENOMIC DNA]</scope>
    <source>
        <strain evidence="1 2">HHB13444</strain>
    </source>
</reference>
<evidence type="ECO:0000313" key="1">
    <source>
        <dbReference type="EMBL" id="TFK80916.1"/>
    </source>
</evidence>
<dbReference type="EMBL" id="ML211685">
    <property type="protein sequence ID" value="TFK80916.1"/>
    <property type="molecule type" value="Genomic_DNA"/>
</dbReference>
<dbReference type="AlphaFoldDB" id="A0A5C3NTU1"/>
<organism evidence="1 2">
    <name type="scientific">Polyporus arcularius HHB13444</name>
    <dbReference type="NCBI Taxonomy" id="1314778"/>
    <lineage>
        <taxon>Eukaryota</taxon>
        <taxon>Fungi</taxon>
        <taxon>Dikarya</taxon>
        <taxon>Basidiomycota</taxon>
        <taxon>Agaricomycotina</taxon>
        <taxon>Agaricomycetes</taxon>
        <taxon>Polyporales</taxon>
        <taxon>Polyporaceae</taxon>
        <taxon>Polyporus</taxon>
    </lineage>
</organism>
<proteinExistence type="predicted"/>
<name>A0A5C3NTU1_9APHY</name>
<protein>
    <submittedName>
        <fullName evidence="1">Uncharacterized protein</fullName>
    </submittedName>
</protein>
<keyword evidence="2" id="KW-1185">Reference proteome</keyword>
<gene>
    <name evidence="1" type="ORF">K466DRAFT_569359</name>
</gene>